<comment type="caution">
    <text evidence="2">The sequence shown here is derived from an EMBL/GenBank/DDBJ whole genome shotgun (WGS) entry which is preliminary data.</text>
</comment>
<sequence length="75" mass="8929">MQEAEETTISRAFREDESRRNMPLPPENATRIMDVMRGISFGDFTPDWSRRVPEDRWIEEFRRLKQSPSTVATRN</sequence>
<dbReference type="EMBL" id="JADFTS010000009">
    <property type="protein sequence ID" value="KAF9590835.1"/>
    <property type="molecule type" value="Genomic_DNA"/>
</dbReference>
<dbReference type="PANTHER" id="PTHR37175">
    <property type="entry name" value="BNAA08G28800D PROTEIN"/>
    <property type="match status" value="1"/>
</dbReference>
<dbReference type="Proteomes" id="UP000631114">
    <property type="component" value="Unassembled WGS sequence"/>
</dbReference>
<feature type="region of interest" description="Disordered" evidence="1">
    <location>
        <begin position="1"/>
        <end position="27"/>
    </location>
</feature>
<proteinExistence type="predicted"/>
<dbReference type="OrthoDB" id="1933769at2759"/>
<accession>A0A835H271</accession>
<reference evidence="2 3" key="1">
    <citation type="submission" date="2020-10" db="EMBL/GenBank/DDBJ databases">
        <title>The Coptis chinensis genome and diversification of protoberbering-type alkaloids.</title>
        <authorList>
            <person name="Wang B."/>
            <person name="Shu S."/>
            <person name="Song C."/>
            <person name="Liu Y."/>
        </authorList>
    </citation>
    <scope>NUCLEOTIDE SEQUENCE [LARGE SCALE GENOMIC DNA]</scope>
    <source>
        <strain evidence="2">HL-2020</strain>
        <tissue evidence="2">Leaf</tissue>
    </source>
</reference>
<dbReference type="PANTHER" id="PTHR37175:SF1">
    <property type="entry name" value="CONSTANS-LIKE PROTEIN-RELATED"/>
    <property type="match status" value="1"/>
</dbReference>
<protein>
    <submittedName>
        <fullName evidence="2">Uncharacterized protein</fullName>
    </submittedName>
</protein>
<name>A0A835H271_9MAGN</name>
<organism evidence="2 3">
    <name type="scientific">Coptis chinensis</name>
    <dbReference type="NCBI Taxonomy" id="261450"/>
    <lineage>
        <taxon>Eukaryota</taxon>
        <taxon>Viridiplantae</taxon>
        <taxon>Streptophyta</taxon>
        <taxon>Embryophyta</taxon>
        <taxon>Tracheophyta</taxon>
        <taxon>Spermatophyta</taxon>
        <taxon>Magnoliopsida</taxon>
        <taxon>Ranunculales</taxon>
        <taxon>Ranunculaceae</taxon>
        <taxon>Coptidoideae</taxon>
        <taxon>Coptis</taxon>
    </lineage>
</organism>
<dbReference type="Pfam" id="PF06910">
    <property type="entry name" value="MEA1"/>
    <property type="match status" value="1"/>
</dbReference>
<evidence type="ECO:0000313" key="2">
    <source>
        <dbReference type="EMBL" id="KAF9590835.1"/>
    </source>
</evidence>
<keyword evidence="3" id="KW-1185">Reference proteome</keyword>
<dbReference type="AlphaFoldDB" id="A0A835H271"/>
<evidence type="ECO:0000313" key="3">
    <source>
        <dbReference type="Proteomes" id="UP000631114"/>
    </source>
</evidence>
<evidence type="ECO:0000256" key="1">
    <source>
        <dbReference type="SAM" id="MobiDB-lite"/>
    </source>
</evidence>
<gene>
    <name evidence="2" type="ORF">IFM89_038707</name>
</gene>